<feature type="domain" description="Glycosyl transferase family 25" evidence="1">
    <location>
        <begin position="3"/>
        <end position="185"/>
    </location>
</feature>
<sequence length="239" mass="26247">MRKFFISLDRTPERAERFLAANAHVPGFERSPGVDGETMDIDAMKEMGLVSDACTFTRAALGAGLAHVALWGNVAESGVPAYIFEDDAYLCRNFEQESARIIAGLPVDWEIILWGNNHRGMTLFELLPGITQCFAIVPQASVREGVDAFREMDVTTLPFRLTETFGTCGYAISPAGARKMIKRCLPLTTVKVPHVCLGGRILQATGIDTLMNRHYAQLKSYVSFPPLCLTDDEAVSIDA</sequence>
<accession>A0A7W4FE57</accession>
<dbReference type="CDD" id="cd06532">
    <property type="entry name" value="Glyco_transf_25"/>
    <property type="match status" value="1"/>
</dbReference>
<evidence type="ECO:0000313" key="2">
    <source>
        <dbReference type="EMBL" id="MBB2156090.1"/>
    </source>
</evidence>
<dbReference type="RefSeq" id="WP_012554957.1">
    <property type="nucleotide sequence ID" value="NZ_JABEQG010000009.1"/>
</dbReference>
<dbReference type="AlphaFoldDB" id="A0A7W4FE57"/>
<name>A0A7W4FE57_GLUDI</name>
<dbReference type="EMBL" id="JABEQG010000009">
    <property type="protein sequence ID" value="MBB2156090.1"/>
    <property type="molecule type" value="Genomic_DNA"/>
</dbReference>
<dbReference type="Proteomes" id="UP000550787">
    <property type="component" value="Unassembled WGS sequence"/>
</dbReference>
<dbReference type="InterPro" id="IPR002654">
    <property type="entry name" value="Glyco_trans_25"/>
</dbReference>
<comment type="caution">
    <text evidence="2">The sequence shown here is derived from an EMBL/GenBank/DDBJ whole genome shotgun (WGS) entry which is preliminary data.</text>
</comment>
<organism evidence="2 3">
    <name type="scientific">Gluconacetobacter diazotrophicus</name>
    <name type="common">Acetobacter diazotrophicus</name>
    <dbReference type="NCBI Taxonomy" id="33996"/>
    <lineage>
        <taxon>Bacteria</taxon>
        <taxon>Pseudomonadati</taxon>
        <taxon>Pseudomonadota</taxon>
        <taxon>Alphaproteobacteria</taxon>
        <taxon>Acetobacterales</taxon>
        <taxon>Acetobacteraceae</taxon>
        <taxon>Gluconacetobacter</taxon>
    </lineage>
</organism>
<dbReference type="Pfam" id="PF01755">
    <property type="entry name" value="Glyco_transf_25"/>
    <property type="match status" value="1"/>
</dbReference>
<reference evidence="2 3" key="1">
    <citation type="submission" date="2020-04" db="EMBL/GenBank/DDBJ databases">
        <title>Description of novel Gluconacetobacter.</title>
        <authorList>
            <person name="Sombolestani A."/>
        </authorList>
    </citation>
    <scope>NUCLEOTIDE SEQUENCE [LARGE SCALE GENOMIC DNA]</scope>
    <source>
        <strain evidence="2 3">LMG 7603</strain>
    </source>
</reference>
<proteinExistence type="predicted"/>
<keyword evidence="2" id="KW-0808">Transferase</keyword>
<evidence type="ECO:0000259" key="1">
    <source>
        <dbReference type="Pfam" id="PF01755"/>
    </source>
</evidence>
<protein>
    <submittedName>
        <fullName evidence="2">Glycosyltransferase family 25 protein</fullName>
    </submittedName>
</protein>
<evidence type="ECO:0000313" key="3">
    <source>
        <dbReference type="Proteomes" id="UP000550787"/>
    </source>
</evidence>
<dbReference type="GO" id="GO:0016740">
    <property type="term" value="F:transferase activity"/>
    <property type="evidence" value="ECO:0007669"/>
    <property type="project" value="UniProtKB-KW"/>
</dbReference>
<gene>
    <name evidence="2" type="ORF">HLH33_07165</name>
</gene>